<evidence type="ECO:0000313" key="3">
    <source>
        <dbReference type="Proteomes" id="UP000463470"/>
    </source>
</evidence>
<dbReference type="Proteomes" id="UP000463470">
    <property type="component" value="Unassembled WGS sequence"/>
</dbReference>
<evidence type="ECO:0000256" key="1">
    <source>
        <dbReference type="SAM" id="SignalP"/>
    </source>
</evidence>
<accession>A0A845LE78</accession>
<sequence length="269" mass="29379">MRKFISALVGVVLAITLTGCSGGTQASAPQSPKEVLKNERIQELSGDPNKFKGYPAELSGRIFMPPESKDGVTYFQMWADPKNNTGNTVVYLKGTSENIKNGAFVKVKGTVDGKFEGKNAFGGVVTAISLVANVVEKVNPIEILAPTKKTVEVNKIINQKGYTIALQRVEFSDSETRVYLSVTNETDGKISFYSYSAKAVQNGKQFETEYGNENYPKLQSDILPGVKTEGVLVFKPLDASAGNAQFIFDGSFGNFTIRFNPVKFDISWK</sequence>
<keyword evidence="1" id="KW-0732">Signal</keyword>
<dbReference type="EMBL" id="WXEY01000028">
    <property type="protein sequence ID" value="MZP31221.1"/>
    <property type="molecule type" value="Genomic_DNA"/>
</dbReference>
<protein>
    <submittedName>
        <fullName evidence="2">DUF5067 domain-containing protein</fullName>
    </submittedName>
</protein>
<gene>
    <name evidence="2" type="ORF">GTO91_16060</name>
</gene>
<keyword evidence="3" id="KW-1185">Reference proteome</keyword>
<dbReference type="AlphaFoldDB" id="A0A845LE78"/>
<comment type="caution">
    <text evidence="2">The sequence shown here is derived from an EMBL/GenBank/DDBJ whole genome shotgun (WGS) entry which is preliminary data.</text>
</comment>
<evidence type="ECO:0000313" key="2">
    <source>
        <dbReference type="EMBL" id="MZP31221.1"/>
    </source>
</evidence>
<dbReference type="PROSITE" id="PS51257">
    <property type="entry name" value="PROKAR_LIPOPROTEIN"/>
    <property type="match status" value="1"/>
</dbReference>
<reference evidence="2 3" key="1">
    <citation type="submission" date="2020-01" db="EMBL/GenBank/DDBJ databases">
        <title>Whole-genome sequence of Heliobacterium undosum DSM 13378.</title>
        <authorList>
            <person name="Kyndt J.A."/>
            <person name="Meyer T.E."/>
        </authorList>
    </citation>
    <scope>NUCLEOTIDE SEQUENCE [LARGE SCALE GENOMIC DNA]</scope>
    <source>
        <strain evidence="2 3">DSM 13378</strain>
    </source>
</reference>
<feature type="chain" id="PRO_5039467955" evidence="1">
    <location>
        <begin position="27"/>
        <end position="269"/>
    </location>
</feature>
<proteinExistence type="predicted"/>
<organism evidence="2 3">
    <name type="scientific">Heliomicrobium undosum</name>
    <dbReference type="NCBI Taxonomy" id="121734"/>
    <lineage>
        <taxon>Bacteria</taxon>
        <taxon>Bacillati</taxon>
        <taxon>Bacillota</taxon>
        <taxon>Clostridia</taxon>
        <taxon>Eubacteriales</taxon>
        <taxon>Heliobacteriaceae</taxon>
        <taxon>Heliomicrobium</taxon>
    </lineage>
</organism>
<name>A0A845LE78_9FIRM</name>
<dbReference type="RefSeq" id="WP_161259740.1">
    <property type="nucleotide sequence ID" value="NZ_WXEY01000028.1"/>
</dbReference>
<dbReference type="OrthoDB" id="517663at2"/>
<feature type="signal peptide" evidence="1">
    <location>
        <begin position="1"/>
        <end position="26"/>
    </location>
</feature>